<dbReference type="Proteomes" id="UP000054166">
    <property type="component" value="Unassembled WGS sequence"/>
</dbReference>
<proteinExistence type="predicted"/>
<organism evidence="2 3">
    <name type="scientific">Piloderma croceum (strain F 1598)</name>
    <dbReference type="NCBI Taxonomy" id="765440"/>
    <lineage>
        <taxon>Eukaryota</taxon>
        <taxon>Fungi</taxon>
        <taxon>Dikarya</taxon>
        <taxon>Basidiomycota</taxon>
        <taxon>Agaricomycotina</taxon>
        <taxon>Agaricomycetes</taxon>
        <taxon>Agaricomycetidae</taxon>
        <taxon>Atheliales</taxon>
        <taxon>Atheliaceae</taxon>
        <taxon>Piloderma</taxon>
    </lineage>
</organism>
<gene>
    <name evidence="2" type="ORF">PILCRDRAFT_215422</name>
</gene>
<reference evidence="3" key="2">
    <citation type="submission" date="2015-01" db="EMBL/GenBank/DDBJ databases">
        <title>Evolutionary Origins and Diversification of the Mycorrhizal Mutualists.</title>
        <authorList>
            <consortium name="DOE Joint Genome Institute"/>
            <consortium name="Mycorrhizal Genomics Consortium"/>
            <person name="Kohler A."/>
            <person name="Kuo A."/>
            <person name="Nagy L.G."/>
            <person name="Floudas D."/>
            <person name="Copeland A."/>
            <person name="Barry K.W."/>
            <person name="Cichocki N."/>
            <person name="Veneault-Fourrey C."/>
            <person name="LaButti K."/>
            <person name="Lindquist E.A."/>
            <person name="Lipzen A."/>
            <person name="Lundell T."/>
            <person name="Morin E."/>
            <person name="Murat C."/>
            <person name="Riley R."/>
            <person name="Ohm R."/>
            <person name="Sun H."/>
            <person name="Tunlid A."/>
            <person name="Henrissat B."/>
            <person name="Grigoriev I.V."/>
            <person name="Hibbett D.S."/>
            <person name="Martin F."/>
        </authorList>
    </citation>
    <scope>NUCLEOTIDE SEQUENCE [LARGE SCALE GENOMIC DNA]</scope>
    <source>
        <strain evidence="3">F 1598</strain>
    </source>
</reference>
<dbReference type="HOGENOM" id="CLU_1928390_0_0_1"/>
<feature type="compositionally biased region" description="Polar residues" evidence="1">
    <location>
        <begin position="107"/>
        <end position="131"/>
    </location>
</feature>
<protein>
    <submittedName>
        <fullName evidence="2">Uncharacterized protein</fullName>
    </submittedName>
</protein>
<evidence type="ECO:0000313" key="2">
    <source>
        <dbReference type="EMBL" id="KIM89192.1"/>
    </source>
</evidence>
<sequence>MFPVVDEDIRRQYELRLDELLDSLDDHDLCTREIDSSEVGAWKTKYHAWVIRRRVVIQINKRKQEIGTTWSISQSDSVMHESVADIRMFIKFPGYEQEHQRPEVVDYQTQPMRRSSLRPSATNIQRPSRLV</sequence>
<dbReference type="AlphaFoldDB" id="A0A0C3CHE4"/>
<evidence type="ECO:0000313" key="3">
    <source>
        <dbReference type="Proteomes" id="UP000054166"/>
    </source>
</evidence>
<dbReference type="InParanoid" id="A0A0C3CHE4"/>
<dbReference type="EMBL" id="KN832975">
    <property type="protein sequence ID" value="KIM89192.1"/>
    <property type="molecule type" value="Genomic_DNA"/>
</dbReference>
<feature type="region of interest" description="Disordered" evidence="1">
    <location>
        <begin position="98"/>
        <end position="131"/>
    </location>
</feature>
<reference evidence="2 3" key="1">
    <citation type="submission" date="2014-04" db="EMBL/GenBank/DDBJ databases">
        <authorList>
            <consortium name="DOE Joint Genome Institute"/>
            <person name="Kuo A."/>
            <person name="Tarkka M."/>
            <person name="Buscot F."/>
            <person name="Kohler A."/>
            <person name="Nagy L.G."/>
            <person name="Floudas D."/>
            <person name="Copeland A."/>
            <person name="Barry K.W."/>
            <person name="Cichocki N."/>
            <person name="Veneault-Fourrey C."/>
            <person name="LaButti K."/>
            <person name="Lindquist E.A."/>
            <person name="Lipzen A."/>
            <person name="Lundell T."/>
            <person name="Morin E."/>
            <person name="Murat C."/>
            <person name="Sun H."/>
            <person name="Tunlid A."/>
            <person name="Henrissat B."/>
            <person name="Grigoriev I.V."/>
            <person name="Hibbett D.S."/>
            <person name="Martin F."/>
            <person name="Nordberg H.P."/>
            <person name="Cantor M.N."/>
            <person name="Hua S.X."/>
        </authorList>
    </citation>
    <scope>NUCLEOTIDE SEQUENCE [LARGE SCALE GENOMIC DNA]</scope>
    <source>
        <strain evidence="2 3">F 1598</strain>
    </source>
</reference>
<name>A0A0C3CHE4_PILCF</name>
<keyword evidence="3" id="KW-1185">Reference proteome</keyword>
<accession>A0A0C3CHE4</accession>
<evidence type="ECO:0000256" key="1">
    <source>
        <dbReference type="SAM" id="MobiDB-lite"/>
    </source>
</evidence>